<gene>
    <name evidence="2" type="primary">pbpE_2</name>
    <name evidence="2" type="ORF">Pan54_18140</name>
</gene>
<feature type="domain" description="Beta-lactamase-related" evidence="1">
    <location>
        <begin position="55"/>
        <end position="353"/>
    </location>
</feature>
<evidence type="ECO:0000259" key="1">
    <source>
        <dbReference type="Pfam" id="PF00144"/>
    </source>
</evidence>
<dbReference type="Pfam" id="PF00144">
    <property type="entry name" value="Beta-lactamase"/>
    <property type="match status" value="1"/>
</dbReference>
<dbReference type="SUPFAM" id="SSF56601">
    <property type="entry name" value="beta-lactamase/transpeptidase-like"/>
    <property type="match status" value="1"/>
</dbReference>
<dbReference type="Proteomes" id="UP000316095">
    <property type="component" value="Unassembled WGS sequence"/>
</dbReference>
<dbReference type="Gene3D" id="3.40.710.10">
    <property type="entry name" value="DD-peptidase/beta-lactamase superfamily"/>
    <property type="match status" value="1"/>
</dbReference>
<evidence type="ECO:0000313" key="2">
    <source>
        <dbReference type="EMBL" id="TWT61080.1"/>
    </source>
</evidence>
<dbReference type="InterPro" id="IPR012338">
    <property type="entry name" value="Beta-lactam/transpept-like"/>
</dbReference>
<dbReference type="AlphaFoldDB" id="A0A5C5XDK1"/>
<dbReference type="EMBL" id="SJPG01000001">
    <property type="protein sequence ID" value="TWT61080.1"/>
    <property type="molecule type" value="Genomic_DNA"/>
</dbReference>
<dbReference type="InterPro" id="IPR001466">
    <property type="entry name" value="Beta-lactam-related"/>
</dbReference>
<organism evidence="2 3">
    <name type="scientific">Rubinisphaera italica</name>
    <dbReference type="NCBI Taxonomy" id="2527969"/>
    <lineage>
        <taxon>Bacteria</taxon>
        <taxon>Pseudomonadati</taxon>
        <taxon>Planctomycetota</taxon>
        <taxon>Planctomycetia</taxon>
        <taxon>Planctomycetales</taxon>
        <taxon>Planctomycetaceae</taxon>
        <taxon>Rubinisphaera</taxon>
    </lineage>
</organism>
<dbReference type="InterPro" id="IPR050491">
    <property type="entry name" value="AmpC-like"/>
</dbReference>
<reference evidence="2 3" key="1">
    <citation type="submission" date="2019-02" db="EMBL/GenBank/DDBJ databases">
        <title>Deep-cultivation of Planctomycetes and their phenomic and genomic characterization uncovers novel biology.</title>
        <authorList>
            <person name="Wiegand S."/>
            <person name="Jogler M."/>
            <person name="Boedeker C."/>
            <person name="Pinto D."/>
            <person name="Vollmers J."/>
            <person name="Rivas-Marin E."/>
            <person name="Kohn T."/>
            <person name="Peeters S.H."/>
            <person name="Heuer A."/>
            <person name="Rast P."/>
            <person name="Oberbeckmann S."/>
            <person name="Bunk B."/>
            <person name="Jeske O."/>
            <person name="Meyerdierks A."/>
            <person name="Storesund J.E."/>
            <person name="Kallscheuer N."/>
            <person name="Luecker S."/>
            <person name="Lage O.M."/>
            <person name="Pohl T."/>
            <person name="Merkel B.J."/>
            <person name="Hornburger P."/>
            <person name="Mueller R.-W."/>
            <person name="Bruemmer F."/>
            <person name="Labrenz M."/>
            <person name="Spormann A.M."/>
            <person name="Op Den Camp H."/>
            <person name="Overmann J."/>
            <person name="Amann R."/>
            <person name="Jetten M.S.M."/>
            <person name="Mascher T."/>
            <person name="Medema M.H."/>
            <person name="Devos D.P."/>
            <person name="Kaster A.-K."/>
            <person name="Ovreas L."/>
            <person name="Rohde M."/>
            <person name="Galperin M.Y."/>
            <person name="Jogler C."/>
        </authorList>
    </citation>
    <scope>NUCLEOTIDE SEQUENCE [LARGE SCALE GENOMIC DNA]</scope>
    <source>
        <strain evidence="2 3">Pan54</strain>
    </source>
</reference>
<keyword evidence="3" id="KW-1185">Reference proteome</keyword>
<proteinExistence type="predicted"/>
<protein>
    <submittedName>
        <fullName evidence="2">Penicillin-binding protein 4</fullName>
    </submittedName>
</protein>
<accession>A0A5C5XDK1</accession>
<name>A0A5C5XDK1_9PLAN</name>
<comment type="caution">
    <text evidence="2">The sequence shown here is derived from an EMBL/GenBank/DDBJ whole genome shotgun (WGS) entry which is preliminary data.</text>
</comment>
<dbReference type="PANTHER" id="PTHR46825:SF9">
    <property type="entry name" value="BETA-LACTAMASE-RELATED DOMAIN-CONTAINING PROTEIN"/>
    <property type="match status" value="1"/>
</dbReference>
<evidence type="ECO:0000313" key="3">
    <source>
        <dbReference type="Proteomes" id="UP000316095"/>
    </source>
</evidence>
<sequence length="381" mass="43118">MSFSREQWEELEEWSYLKSMISKLVTNDKFSAISLQAFCETSSPVLQMGRQRQDAELNDDSLFLIASLTKPVIATAILKLVELGKLSLNQRLSEILPEWNRGEKRRITIRQLLCHASGLPDQLPENLELRDQQATLDEFYQRVIDVSLDYPPGTSSRYQSMGYLVLAKVVEKLTRLSLEEFIHLQIFIPLGMNNSFLGIPASANSTALLNRVVDVDLPEEQLELTGNWNSDYWRSLGAPWGGMLSTSADMLKFCVEMTKIQRGAGTILSSASLKEAYQPQLSFFEQMSEREKNYRSWGLGWRHNWKAHPETFGDTLPENVIGHWGATGCLMWIDLDTNSAAVICTTKPSSQSRVKLVQLSNMVHTVIQASCRKFRTSQSGN</sequence>
<dbReference type="PANTHER" id="PTHR46825">
    <property type="entry name" value="D-ALANYL-D-ALANINE-CARBOXYPEPTIDASE/ENDOPEPTIDASE AMPH"/>
    <property type="match status" value="1"/>
</dbReference>